<keyword evidence="11" id="KW-1185">Reference proteome</keyword>
<evidence type="ECO:0000256" key="1">
    <source>
        <dbReference type="ARBA" id="ARBA00022679"/>
    </source>
</evidence>
<keyword evidence="1 7" id="KW-0808">Transferase</keyword>
<comment type="cofactor">
    <cofactor evidence="7">
        <name>Mg(2+)</name>
        <dbReference type="ChEBI" id="CHEBI:18420"/>
    </cofactor>
</comment>
<feature type="domain" description="Glutamate-ammonia ligase adenylyltransferase repeated" evidence="8">
    <location>
        <begin position="48"/>
        <end position="295"/>
    </location>
</feature>
<keyword evidence="6 7" id="KW-0511">Multifunctional enzyme</keyword>
<name>A0A839T2Z1_AZOMA</name>
<comment type="catalytic activity">
    <reaction evidence="7">
        <text>[glutamine synthetase]-L-tyrosine + ATP = [glutamine synthetase]-O(4)-(5'-adenylyl)-L-tyrosine + diphosphate</text>
        <dbReference type="Rhea" id="RHEA:18589"/>
        <dbReference type="Rhea" id="RHEA-COMP:10660"/>
        <dbReference type="Rhea" id="RHEA-COMP:10661"/>
        <dbReference type="ChEBI" id="CHEBI:30616"/>
        <dbReference type="ChEBI" id="CHEBI:33019"/>
        <dbReference type="ChEBI" id="CHEBI:46858"/>
        <dbReference type="ChEBI" id="CHEBI:83624"/>
        <dbReference type="EC" id="2.7.7.42"/>
    </reaction>
</comment>
<dbReference type="RefSeq" id="WP_183165719.1">
    <property type="nucleotide sequence ID" value="NZ_JACHXI010000004.1"/>
</dbReference>
<dbReference type="Pfam" id="PF03710">
    <property type="entry name" value="GlnE"/>
    <property type="match status" value="2"/>
</dbReference>
<comment type="caution">
    <text evidence="10">The sequence shown here is derived from an EMBL/GenBank/DDBJ whole genome shotgun (WGS) entry which is preliminary data.</text>
</comment>
<dbReference type="GO" id="GO:0005829">
    <property type="term" value="C:cytosol"/>
    <property type="evidence" value="ECO:0007669"/>
    <property type="project" value="TreeGrafter"/>
</dbReference>
<dbReference type="NCBIfam" id="NF008292">
    <property type="entry name" value="PRK11072.1"/>
    <property type="match status" value="1"/>
</dbReference>
<dbReference type="HAMAP" id="MF_00802">
    <property type="entry name" value="GlnE"/>
    <property type="match status" value="1"/>
</dbReference>
<feature type="region of interest" description="Adenylyl removase" evidence="7">
    <location>
        <begin position="1"/>
        <end position="459"/>
    </location>
</feature>
<dbReference type="GO" id="GO:0000820">
    <property type="term" value="P:regulation of glutamine family amino acid metabolic process"/>
    <property type="evidence" value="ECO:0007669"/>
    <property type="project" value="UniProtKB-UniRule"/>
</dbReference>
<evidence type="ECO:0000256" key="4">
    <source>
        <dbReference type="ARBA" id="ARBA00022840"/>
    </source>
</evidence>
<dbReference type="FunFam" id="1.20.120.330:FF:000005">
    <property type="entry name" value="Bifunctional glutamine synthetase adenylyltransferase/adenylyl-removing enzyme"/>
    <property type="match status" value="1"/>
</dbReference>
<feature type="region of interest" description="Adenylyl transferase" evidence="7">
    <location>
        <begin position="466"/>
        <end position="976"/>
    </location>
</feature>
<evidence type="ECO:0000259" key="8">
    <source>
        <dbReference type="Pfam" id="PF03710"/>
    </source>
</evidence>
<comment type="function">
    <text evidence="7">Involved in the regulation of glutamine synthetase GlnA, a key enzyme in the process to assimilate ammonia. When cellular nitrogen levels are high, the C-terminal adenylyl transferase (AT) inactivates GlnA by covalent transfer of an adenylyl group from ATP to specific tyrosine residue of GlnA, thus reducing its activity. Conversely, when nitrogen levels are low, the N-terminal adenylyl removase (AR) activates GlnA by removing the adenylyl group by phosphorolysis, increasing its activity. The regulatory region of GlnE binds the signal transduction protein PII (GlnB) which indicates the nitrogen status of the cell.</text>
</comment>
<dbReference type="AlphaFoldDB" id="A0A839T2Z1"/>
<dbReference type="CDD" id="cd05401">
    <property type="entry name" value="NT_GlnE_GlnD_like"/>
    <property type="match status" value="2"/>
</dbReference>
<dbReference type="GO" id="GO:0047388">
    <property type="term" value="F:[glutamine synthetase]-adenylyl-L-tyrosine phosphorylase activity"/>
    <property type="evidence" value="ECO:0007669"/>
    <property type="project" value="UniProtKB-EC"/>
</dbReference>
<organism evidence="10 11">
    <name type="scientific">Azomonas macrocytogenes</name>
    <name type="common">Azotobacter macrocytogenes</name>
    <dbReference type="NCBI Taxonomy" id="69962"/>
    <lineage>
        <taxon>Bacteria</taxon>
        <taxon>Pseudomonadati</taxon>
        <taxon>Pseudomonadota</taxon>
        <taxon>Gammaproteobacteria</taxon>
        <taxon>Pseudomonadales</taxon>
        <taxon>Pseudomonadaceae</taxon>
        <taxon>Azomonas</taxon>
    </lineage>
</organism>
<keyword evidence="3 7" id="KW-0547">Nucleotide-binding</keyword>
<dbReference type="Pfam" id="PF08335">
    <property type="entry name" value="GlnD_UR_UTase"/>
    <property type="match status" value="2"/>
</dbReference>
<dbReference type="InterPro" id="IPR023057">
    <property type="entry name" value="GlnE"/>
</dbReference>
<dbReference type="PANTHER" id="PTHR30621:SF0">
    <property type="entry name" value="BIFUNCTIONAL GLUTAMINE SYNTHETASE ADENYLYLTRANSFERASE_ADENYLYL-REMOVING ENZYME"/>
    <property type="match status" value="1"/>
</dbReference>
<dbReference type="GO" id="GO:0000287">
    <property type="term" value="F:magnesium ion binding"/>
    <property type="evidence" value="ECO:0007669"/>
    <property type="project" value="UniProtKB-UniRule"/>
</dbReference>
<dbReference type="GO" id="GO:0005524">
    <property type="term" value="F:ATP binding"/>
    <property type="evidence" value="ECO:0007669"/>
    <property type="project" value="UniProtKB-UniRule"/>
</dbReference>
<dbReference type="Gene3D" id="3.30.460.10">
    <property type="entry name" value="Beta Polymerase, domain 2"/>
    <property type="match status" value="2"/>
</dbReference>
<dbReference type="InterPro" id="IPR005190">
    <property type="entry name" value="GlnE_rpt_dom"/>
</dbReference>
<dbReference type="EMBL" id="JACHXI010000004">
    <property type="protein sequence ID" value="MBB3102734.1"/>
    <property type="molecule type" value="Genomic_DNA"/>
</dbReference>
<feature type="domain" description="PII-uridylyltransferase/Glutamine-synthetase adenylyltransferase" evidence="9">
    <location>
        <begin position="870"/>
        <end position="949"/>
    </location>
</feature>
<keyword evidence="4 7" id="KW-0067">ATP-binding</keyword>
<dbReference type="InterPro" id="IPR043519">
    <property type="entry name" value="NT_sf"/>
</dbReference>
<dbReference type="FunFam" id="3.30.460.10:FF:000009">
    <property type="entry name" value="Bifunctional glutamine synthetase adenylyltransferase/adenylyl-removing enzyme"/>
    <property type="match status" value="2"/>
</dbReference>
<evidence type="ECO:0000256" key="3">
    <source>
        <dbReference type="ARBA" id="ARBA00022741"/>
    </source>
</evidence>
<keyword evidence="2 7" id="KW-0548">Nucleotidyltransferase</keyword>
<dbReference type="SUPFAM" id="SSF81301">
    <property type="entry name" value="Nucleotidyltransferase"/>
    <property type="match status" value="2"/>
</dbReference>
<dbReference type="InterPro" id="IPR013546">
    <property type="entry name" value="PII_UdlTrfase/GS_AdlTrfase"/>
</dbReference>
<evidence type="ECO:0000313" key="10">
    <source>
        <dbReference type="EMBL" id="MBB3102734.1"/>
    </source>
</evidence>
<dbReference type="EC" id="2.7.7.89" evidence="7"/>
<dbReference type="PANTHER" id="PTHR30621">
    <property type="entry name" value="GLUTAMINE SYNTHETASE ADENYLYLTRANSFERASE"/>
    <property type="match status" value="1"/>
</dbReference>
<feature type="domain" description="PII-uridylyltransferase/Glutamine-synthetase adenylyltransferase" evidence="9">
    <location>
        <begin position="316"/>
        <end position="455"/>
    </location>
</feature>
<proteinExistence type="inferred from homology"/>
<keyword evidence="10" id="KW-0436">Ligase</keyword>
<evidence type="ECO:0000256" key="6">
    <source>
        <dbReference type="ARBA" id="ARBA00023268"/>
    </source>
</evidence>
<evidence type="ECO:0000256" key="5">
    <source>
        <dbReference type="ARBA" id="ARBA00022842"/>
    </source>
</evidence>
<gene>
    <name evidence="7" type="primary">glnE</name>
    <name evidence="10" type="ORF">FHR87_001122</name>
</gene>
<dbReference type="SUPFAM" id="SSF81593">
    <property type="entry name" value="Nucleotidyltransferase substrate binding subunit/domain"/>
    <property type="match status" value="2"/>
</dbReference>
<dbReference type="Proteomes" id="UP000549250">
    <property type="component" value="Unassembled WGS sequence"/>
</dbReference>
<dbReference type="EC" id="2.7.7.42" evidence="7"/>
<dbReference type="GO" id="GO:0008882">
    <property type="term" value="F:[glutamate-ammonia-ligase] adenylyltransferase activity"/>
    <property type="evidence" value="ECO:0007669"/>
    <property type="project" value="UniProtKB-UniRule"/>
</dbReference>
<feature type="domain" description="Glutamate-ammonia ligase adenylyltransferase repeated" evidence="8">
    <location>
        <begin position="571"/>
        <end position="824"/>
    </location>
</feature>
<evidence type="ECO:0000313" key="11">
    <source>
        <dbReference type="Proteomes" id="UP000549250"/>
    </source>
</evidence>
<keyword evidence="5 7" id="KW-0460">Magnesium</keyword>
<protein>
    <recommendedName>
        <fullName evidence="7">Bifunctional glutamine synthetase adenylyltransferase/adenylyl-removing enzyme</fullName>
    </recommendedName>
    <alternativeName>
        <fullName evidence="7">ATP:glutamine synthetase adenylyltransferase</fullName>
    </alternativeName>
    <alternativeName>
        <fullName evidence="7">ATase</fullName>
    </alternativeName>
    <domain>
        <recommendedName>
            <fullName evidence="7">Glutamine synthetase adenylyl-L-tyrosine phosphorylase</fullName>
            <ecNumber evidence="7">2.7.7.89</ecNumber>
        </recommendedName>
        <alternativeName>
            <fullName evidence="7">Adenylyl removase</fullName>
            <shortName evidence="7">AR</shortName>
            <shortName evidence="7">AT-N</shortName>
        </alternativeName>
    </domain>
    <domain>
        <recommendedName>
            <fullName evidence="7">Glutamine synthetase adenylyl transferase</fullName>
            <ecNumber evidence="7">2.7.7.42</ecNumber>
        </recommendedName>
        <alternativeName>
            <fullName evidence="7">Adenylyl transferase</fullName>
            <shortName evidence="7">AT</shortName>
            <shortName evidence="7">AT-C</shortName>
        </alternativeName>
    </domain>
</protein>
<evidence type="ECO:0000259" key="9">
    <source>
        <dbReference type="Pfam" id="PF08335"/>
    </source>
</evidence>
<dbReference type="GO" id="GO:0016874">
    <property type="term" value="F:ligase activity"/>
    <property type="evidence" value="ECO:0007669"/>
    <property type="project" value="UniProtKB-KW"/>
</dbReference>
<reference evidence="10 11" key="1">
    <citation type="submission" date="2020-08" db="EMBL/GenBank/DDBJ databases">
        <title>Genomic Encyclopedia of Type Strains, Phase III (KMG-III): the genomes of soil and plant-associated and newly described type strains.</title>
        <authorList>
            <person name="Whitman W."/>
        </authorList>
    </citation>
    <scope>NUCLEOTIDE SEQUENCE [LARGE SCALE GENOMIC DNA]</scope>
    <source>
        <strain evidence="10 11">CECT 4462</strain>
    </source>
</reference>
<accession>A0A839T2Z1</accession>
<dbReference type="Gene3D" id="1.20.120.1510">
    <property type="match status" value="1"/>
</dbReference>
<comment type="similarity">
    <text evidence="7">Belongs to the GlnE family.</text>
</comment>
<evidence type="ECO:0000256" key="2">
    <source>
        <dbReference type="ARBA" id="ARBA00022695"/>
    </source>
</evidence>
<comment type="catalytic activity">
    <reaction evidence="7">
        <text>[glutamine synthetase]-O(4)-(5'-adenylyl)-L-tyrosine + phosphate = [glutamine synthetase]-L-tyrosine + ADP</text>
        <dbReference type="Rhea" id="RHEA:43716"/>
        <dbReference type="Rhea" id="RHEA-COMP:10660"/>
        <dbReference type="Rhea" id="RHEA-COMP:10661"/>
        <dbReference type="ChEBI" id="CHEBI:43474"/>
        <dbReference type="ChEBI" id="CHEBI:46858"/>
        <dbReference type="ChEBI" id="CHEBI:83624"/>
        <dbReference type="ChEBI" id="CHEBI:456216"/>
        <dbReference type="EC" id="2.7.7.89"/>
    </reaction>
</comment>
<dbReference type="Gene3D" id="1.10.4050.10">
    <property type="entry name" value="Glutamine synthase adenylyltransferase GlnE"/>
    <property type="match status" value="1"/>
</dbReference>
<evidence type="ECO:0000256" key="7">
    <source>
        <dbReference type="HAMAP-Rule" id="MF_00802"/>
    </source>
</evidence>
<sequence length="976" mass="110541">MNLPQLPVLPDLLLPLARRGTEILSRARDASPDCEALLPATWPQARQQALARVCACSDFVVVQLDRCPWILAELLERKILERSLAPGEIAADLQARLQGCDDEAELMRILRDFRNLHQVRIVWRDLNRQADLIETCRDLSALADSCIDQACQWLYPRLCTLYGTPLGQDGQPQRMVILGMGKLGAFELNLSSDVDLIFAFPQRGETVGASRTLDNQTFFIRLGQRLIKVLDAVTIDGFVFRVDMRLRPYGASGALAFSFAALDEYYREHGRDWERYALIKARVVSGDQQASDALLQMLQPFVYRRYLDFSAIESLREMKRLIQFEVQRKGLAENIKLGGGGIREVEFIAQVFQLIHGGYDPALQQRALLDVLTTLRQHGYLRRSVVAELADGYRFLRYVEHALQAIADRQTHTLPHGEADRARVACMLGCADWTAFCEQLAFWRERIDKHFQRLITKPAVGWSEPGVAEWRALWCENWTETAVLPRLQQAGFRDAESAWQRLCTLRDSAQVRGMQVLGRERLDIFMPCMLLAIAEQSEPDQVLVRVLPLVEGIARRSRYIVLLLENRAALRRLLSLCGASAWIAEQITRFPVLLDELLDAKRLYNPPAAAELAYELNGLLLRLPEDDLEQQMETLRRFKQAHRLRVAVSEIVGTLPLMKVSDYLTWLAEAILEQVLALAWRQLVARYGQPRCSDGSPCDPGFLVLGYGKVGGIELGHESDLDLVFIHNGEPGSETDGIKLIDSAQFFIRLGQRMIHLLSTQTASGRLYEVDMRLRPSGAAGLLVSSMTAYEHYQSRDAWTWEHQALVRARPLSGCPRLAREFLRVRGAVLGRARDLQTLRVDVSEMRARMRANLGTRSTAAGTAGKAFSAQERFDLKHDAGGIVDIEFMVQYAVLAWSHRYPELLRHTDNIRILDGLAQTGLLSGTEVRLLQEAYKAYRIAAHRLSLQKQSGVVSGDRFHDERQAVMRIWRELGLF</sequence>
<dbReference type="Gene3D" id="1.20.120.330">
    <property type="entry name" value="Nucleotidyltransferases domain 2"/>
    <property type="match status" value="2"/>
</dbReference>